<gene>
    <name evidence="1" type="ORF">METZ01_LOCUS396438</name>
</gene>
<dbReference type="EMBL" id="UINC01150502">
    <property type="protein sequence ID" value="SVD43584.1"/>
    <property type="molecule type" value="Genomic_DNA"/>
</dbReference>
<proteinExistence type="predicted"/>
<organism evidence="1">
    <name type="scientific">marine metagenome</name>
    <dbReference type="NCBI Taxonomy" id="408172"/>
    <lineage>
        <taxon>unclassified sequences</taxon>
        <taxon>metagenomes</taxon>
        <taxon>ecological metagenomes</taxon>
    </lineage>
</organism>
<dbReference type="AlphaFoldDB" id="A0A382VAS5"/>
<name>A0A382VAS5_9ZZZZ</name>
<protein>
    <submittedName>
        <fullName evidence="1">Uncharacterized protein</fullName>
    </submittedName>
</protein>
<evidence type="ECO:0000313" key="1">
    <source>
        <dbReference type="EMBL" id="SVD43584.1"/>
    </source>
</evidence>
<sequence>VAAIDVSQLMRCLYRVAGVTGLLLWGCGGAQEVPSTDPVAAVFEAGWNVDTVGVANIAEGDTINLDVGLTIIETTRIFPPEANGGEVFAWEFEARELTPVKLLIVRAVDGGKNFELIGESPMVVPRQLGANRFELPEAIPLQFPCLFGLYMPEKGAIPFRKVRNWKTLISASPFQRPLIHRSNFAMYGWRYGTRVFWRSAVAQESEDAG</sequence>
<accession>A0A382VAS5</accession>
<feature type="non-terminal residue" evidence="1">
    <location>
        <position position="1"/>
    </location>
</feature>
<reference evidence="1" key="1">
    <citation type="submission" date="2018-05" db="EMBL/GenBank/DDBJ databases">
        <authorList>
            <person name="Lanie J.A."/>
            <person name="Ng W.-L."/>
            <person name="Kazmierczak K.M."/>
            <person name="Andrzejewski T.M."/>
            <person name="Davidsen T.M."/>
            <person name="Wayne K.J."/>
            <person name="Tettelin H."/>
            <person name="Glass J.I."/>
            <person name="Rusch D."/>
            <person name="Podicherti R."/>
            <person name="Tsui H.-C.T."/>
            <person name="Winkler M.E."/>
        </authorList>
    </citation>
    <scope>NUCLEOTIDE SEQUENCE</scope>
</reference>